<evidence type="ECO:0000313" key="2">
    <source>
        <dbReference type="EMBL" id="KRY64879.1"/>
    </source>
</evidence>
<evidence type="ECO:0000313" key="3">
    <source>
        <dbReference type="EMBL" id="KRY81084.1"/>
    </source>
</evidence>
<organism evidence="3 5">
    <name type="scientific">Trichinella pseudospiralis</name>
    <name type="common">Parasitic roundworm</name>
    <dbReference type="NCBI Taxonomy" id="6337"/>
    <lineage>
        <taxon>Eukaryota</taxon>
        <taxon>Metazoa</taxon>
        <taxon>Ecdysozoa</taxon>
        <taxon>Nematoda</taxon>
        <taxon>Enoplea</taxon>
        <taxon>Dorylaimia</taxon>
        <taxon>Trichinellida</taxon>
        <taxon>Trichinellidae</taxon>
        <taxon>Trichinella</taxon>
    </lineage>
</organism>
<dbReference type="EMBL" id="JYDR01000259">
    <property type="protein sequence ID" value="KRY64879.1"/>
    <property type="molecule type" value="Genomic_DNA"/>
</dbReference>
<evidence type="ECO:0000313" key="5">
    <source>
        <dbReference type="Proteomes" id="UP000054995"/>
    </source>
</evidence>
<name>A0A0V1F5M5_TRIPS</name>
<evidence type="ECO:0000256" key="1">
    <source>
        <dbReference type="SAM" id="MobiDB-lite"/>
    </source>
</evidence>
<keyword evidence="5" id="KW-1185">Reference proteome</keyword>
<feature type="region of interest" description="Disordered" evidence="1">
    <location>
        <begin position="43"/>
        <end position="73"/>
    </location>
</feature>
<dbReference type="AlphaFoldDB" id="A0A0V1F5M5"/>
<dbReference type="EMBL" id="JYDT01000267">
    <property type="protein sequence ID" value="KRY81084.1"/>
    <property type="molecule type" value="Genomic_DNA"/>
</dbReference>
<comment type="caution">
    <text evidence="3">The sequence shown here is derived from an EMBL/GenBank/DDBJ whole genome shotgun (WGS) entry which is preliminary data.</text>
</comment>
<gene>
    <name evidence="2" type="ORF">T4A_11769</name>
    <name evidence="3" type="ORF">T4D_12675</name>
</gene>
<feature type="region of interest" description="Disordered" evidence="1">
    <location>
        <begin position="1"/>
        <end position="23"/>
    </location>
</feature>
<dbReference type="Proteomes" id="UP000054632">
    <property type="component" value="Unassembled WGS sequence"/>
</dbReference>
<proteinExistence type="predicted"/>
<accession>A0A0V1F5M5</accession>
<sequence length="152" mass="15666">MPRGSGFVPGTEGRAGKRGVGELSRGDARVGFAACVCSRTGFVGPRRGRSGRMHSPVPRERPPGSPPVCPPARLSAAAASSSSLALSVPPGPVPPPTASLALPYLVDPASSICLSQRLSHACLSTHGRYSETANGSLNQLWFLWSLAPLLLG</sequence>
<dbReference type="OrthoDB" id="4525959at2759"/>
<protein>
    <submittedName>
        <fullName evidence="3">Uncharacterized protein</fullName>
    </submittedName>
</protein>
<evidence type="ECO:0000313" key="4">
    <source>
        <dbReference type="Proteomes" id="UP000054632"/>
    </source>
</evidence>
<reference evidence="4 5" key="1">
    <citation type="submission" date="2015-01" db="EMBL/GenBank/DDBJ databases">
        <title>Evolution of Trichinella species and genotypes.</title>
        <authorList>
            <person name="Korhonen P.K."/>
            <person name="Edoardo P."/>
            <person name="Giuseppe L.R."/>
            <person name="Gasser R.B."/>
        </authorList>
    </citation>
    <scope>NUCLEOTIDE SEQUENCE [LARGE SCALE GENOMIC DNA]</scope>
    <source>
        <strain evidence="2">ISS13</strain>
        <strain evidence="3">ISS470</strain>
    </source>
</reference>
<dbReference type="Proteomes" id="UP000054995">
    <property type="component" value="Unassembled WGS sequence"/>
</dbReference>